<sequence length="376" mass="40393">MTDPSRHHPPEGVTVLGTAQWTAWQERTPPPVERVSGGIWSVPVPIPHNPLRYTLSYLVEGDGGLLVVDPGWDSQEGWDALRAGLAEAGTAAADVTGIVVTHVHPDHHGLSERLREASGAWIAMHPAERDTLPQRMSGALGAYGTLTAWLRDRGAPEQDAHALGGPFDARDPEATAMADPDVLLEDGDLVPLAGRTLRAVWTPGHTPGHLCVQEVDERLLFTGDHVLPRITPNIGLYPGGTGSPLADFLTSLARTKDFDDHDALPAHEYRFRGLGERARLLAEHHESRCQEIVDVVAGLGTPTPWQVATHLTWSRPWDEVGHMRISALAETESHLEHLVAEGRLVWHGDSGGAPASPAARVGLAAPATSTTARSTT</sequence>
<dbReference type="InterPro" id="IPR036388">
    <property type="entry name" value="WH-like_DNA-bd_sf"/>
</dbReference>
<evidence type="ECO:0000313" key="4">
    <source>
        <dbReference type="Proteomes" id="UP001500467"/>
    </source>
</evidence>
<dbReference type="RefSeq" id="WP_253853598.1">
    <property type="nucleotide sequence ID" value="NZ_BAAALM010000006.1"/>
</dbReference>
<evidence type="ECO:0000256" key="1">
    <source>
        <dbReference type="SAM" id="MobiDB-lite"/>
    </source>
</evidence>
<dbReference type="InterPro" id="IPR036866">
    <property type="entry name" value="RibonucZ/Hydroxyglut_hydro"/>
</dbReference>
<dbReference type="Gene3D" id="3.60.15.10">
    <property type="entry name" value="Ribonuclease Z/Hydroxyacylglutathione hydrolase-like"/>
    <property type="match status" value="1"/>
</dbReference>
<dbReference type="Proteomes" id="UP001500467">
    <property type="component" value="Unassembled WGS sequence"/>
</dbReference>
<dbReference type="SMART" id="SM00849">
    <property type="entry name" value="Lactamase_B"/>
    <property type="match status" value="1"/>
</dbReference>
<accession>A0ABN1VAH1</accession>
<dbReference type="PANTHER" id="PTHR23131:SF4">
    <property type="entry name" value="METALLO-BETA-LACTAMASE SUPERFAMILY POTEIN"/>
    <property type="match status" value="1"/>
</dbReference>
<keyword evidence="4" id="KW-1185">Reference proteome</keyword>
<evidence type="ECO:0000313" key="3">
    <source>
        <dbReference type="EMBL" id="GAA1202216.1"/>
    </source>
</evidence>
<dbReference type="InterPro" id="IPR050662">
    <property type="entry name" value="Sec-metab_biosynth-thioest"/>
</dbReference>
<evidence type="ECO:0000259" key="2">
    <source>
        <dbReference type="SMART" id="SM00849"/>
    </source>
</evidence>
<proteinExistence type="predicted"/>
<dbReference type="PANTHER" id="PTHR23131">
    <property type="entry name" value="ENDORIBONUCLEASE LACTB2"/>
    <property type="match status" value="1"/>
</dbReference>
<dbReference type="Gene3D" id="1.10.10.10">
    <property type="entry name" value="Winged helix-like DNA-binding domain superfamily/Winged helix DNA-binding domain"/>
    <property type="match status" value="1"/>
</dbReference>
<dbReference type="SUPFAM" id="SSF56281">
    <property type="entry name" value="Metallo-hydrolase/oxidoreductase"/>
    <property type="match status" value="1"/>
</dbReference>
<dbReference type="Pfam" id="PF00753">
    <property type="entry name" value="Lactamase_B"/>
    <property type="match status" value="1"/>
</dbReference>
<reference evidence="3 4" key="1">
    <citation type="journal article" date="2019" name="Int. J. Syst. Evol. Microbiol.">
        <title>The Global Catalogue of Microorganisms (GCM) 10K type strain sequencing project: providing services to taxonomists for standard genome sequencing and annotation.</title>
        <authorList>
            <consortium name="The Broad Institute Genomics Platform"/>
            <consortium name="The Broad Institute Genome Sequencing Center for Infectious Disease"/>
            <person name="Wu L."/>
            <person name="Ma J."/>
        </authorList>
    </citation>
    <scope>NUCLEOTIDE SEQUENCE [LARGE SCALE GENOMIC DNA]</scope>
    <source>
        <strain evidence="3 4">JCM 13022</strain>
    </source>
</reference>
<organism evidence="3 4">
    <name type="scientific">Prauserella alba</name>
    <dbReference type="NCBI Taxonomy" id="176898"/>
    <lineage>
        <taxon>Bacteria</taxon>
        <taxon>Bacillati</taxon>
        <taxon>Actinomycetota</taxon>
        <taxon>Actinomycetes</taxon>
        <taxon>Pseudonocardiales</taxon>
        <taxon>Pseudonocardiaceae</taxon>
        <taxon>Prauserella</taxon>
    </lineage>
</organism>
<feature type="region of interest" description="Disordered" evidence="1">
    <location>
        <begin position="355"/>
        <end position="376"/>
    </location>
</feature>
<comment type="caution">
    <text evidence="3">The sequence shown here is derived from an EMBL/GenBank/DDBJ whole genome shotgun (WGS) entry which is preliminary data.</text>
</comment>
<feature type="domain" description="Metallo-beta-lactamase" evidence="2">
    <location>
        <begin position="53"/>
        <end position="267"/>
    </location>
</feature>
<dbReference type="EMBL" id="BAAALM010000006">
    <property type="protein sequence ID" value="GAA1202216.1"/>
    <property type="molecule type" value="Genomic_DNA"/>
</dbReference>
<name>A0ABN1VAH1_9PSEU</name>
<gene>
    <name evidence="3" type="ORF">GCM10009675_18980</name>
</gene>
<dbReference type="InterPro" id="IPR001279">
    <property type="entry name" value="Metallo-B-lactamas"/>
</dbReference>
<protein>
    <submittedName>
        <fullName evidence="3">MBL fold metallo-hydrolase</fullName>
    </submittedName>
</protein>